<feature type="region of interest" description="Disordered" evidence="1">
    <location>
        <begin position="1"/>
        <end position="20"/>
    </location>
</feature>
<dbReference type="Proteomes" id="UP000038487">
    <property type="component" value="Unassembled WGS sequence"/>
</dbReference>
<evidence type="ECO:0000313" key="3">
    <source>
        <dbReference type="EMBL" id="CPT42965.1"/>
    </source>
</evidence>
<evidence type="ECO:0000256" key="2">
    <source>
        <dbReference type="SAM" id="Phobius"/>
    </source>
</evidence>
<dbReference type="RefSeq" id="WP_174479888.1">
    <property type="nucleotide sequence ID" value="NZ_CSUW01000007.1"/>
</dbReference>
<keyword evidence="2" id="KW-0472">Membrane</keyword>
<evidence type="ECO:0008006" key="5">
    <source>
        <dbReference type="Google" id="ProtNLM"/>
    </source>
</evidence>
<evidence type="ECO:0000313" key="4">
    <source>
        <dbReference type="Proteomes" id="UP000038487"/>
    </source>
</evidence>
<feature type="region of interest" description="Disordered" evidence="1">
    <location>
        <begin position="197"/>
        <end position="253"/>
    </location>
</feature>
<organism evidence="3 4">
    <name type="scientific">Mycobacteroides abscessus</name>
    <dbReference type="NCBI Taxonomy" id="36809"/>
    <lineage>
        <taxon>Bacteria</taxon>
        <taxon>Bacillati</taxon>
        <taxon>Actinomycetota</taxon>
        <taxon>Actinomycetes</taxon>
        <taxon>Mycobacteriales</taxon>
        <taxon>Mycobacteriaceae</taxon>
        <taxon>Mycobacteroides</taxon>
    </lineage>
</organism>
<gene>
    <name evidence="3" type="ORF">ERS075527_03234</name>
</gene>
<accession>A0AB33T6N1</accession>
<feature type="transmembrane region" description="Helical" evidence="2">
    <location>
        <begin position="163"/>
        <end position="184"/>
    </location>
</feature>
<feature type="transmembrane region" description="Helical" evidence="2">
    <location>
        <begin position="48"/>
        <end position="67"/>
    </location>
</feature>
<protein>
    <recommendedName>
        <fullName evidence="5">Transmembrane protein</fullName>
    </recommendedName>
</protein>
<dbReference type="EMBL" id="CSUW01000007">
    <property type="protein sequence ID" value="CPT42965.1"/>
    <property type="molecule type" value="Genomic_DNA"/>
</dbReference>
<sequence>MSSTSSKNDLDQAPPSPLTSDQLASKYVELWKKTVEVQQHFNDLEWRIRGLALTAATFALGASAVAAKDGTVIGGVSLGTGVLILGVVLWYAFYFVDRYWYHSLLIGSVKHGSILEAELRRWLPKAGLTDSISEGSPELPPLALKWTTAHRKEKRLRSTDKMVVFYSIGGFVLIVAAISLQVAANLTPTKIDEIKTGHMTETVRQAPPTSSGLDSAPATPGPEPIITRTPVSPTPALPGMQSGTEAVPNHGGD</sequence>
<proteinExistence type="predicted"/>
<dbReference type="AlphaFoldDB" id="A0AB33T6N1"/>
<name>A0AB33T6N1_9MYCO</name>
<comment type="caution">
    <text evidence="3">The sequence shown here is derived from an EMBL/GenBank/DDBJ whole genome shotgun (WGS) entry which is preliminary data.</text>
</comment>
<reference evidence="3 4" key="1">
    <citation type="submission" date="2015-03" db="EMBL/GenBank/DDBJ databases">
        <authorList>
            <consortium name="Pathogen Informatics"/>
            <person name="Murphy D."/>
        </authorList>
    </citation>
    <scope>NUCLEOTIDE SEQUENCE [LARGE SCALE GENOMIC DNA]</scope>
    <source>
        <strain evidence="3 4">PAP036</strain>
    </source>
</reference>
<evidence type="ECO:0000256" key="1">
    <source>
        <dbReference type="SAM" id="MobiDB-lite"/>
    </source>
</evidence>
<keyword evidence="2" id="KW-0812">Transmembrane</keyword>
<feature type="transmembrane region" description="Helical" evidence="2">
    <location>
        <begin position="73"/>
        <end position="96"/>
    </location>
</feature>
<keyword evidence="2" id="KW-1133">Transmembrane helix</keyword>